<keyword evidence="1" id="KW-1185">Reference proteome</keyword>
<organism evidence="1 2">
    <name type="scientific">Ascaris lumbricoides</name>
    <name type="common">Giant roundworm</name>
    <dbReference type="NCBI Taxonomy" id="6252"/>
    <lineage>
        <taxon>Eukaryota</taxon>
        <taxon>Metazoa</taxon>
        <taxon>Ecdysozoa</taxon>
        <taxon>Nematoda</taxon>
        <taxon>Chromadorea</taxon>
        <taxon>Rhabditida</taxon>
        <taxon>Spirurina</taxon>
        <taxon>Ascaridomorpha</taxon>
        <taxon>Ascaridoidea</taxon>
        <taxon>Ascarididae</taxon>
        <taxon>Ascaris</taxon>
    </lineage>
</organism>
<dbReference type="AlphaFoldDB" id="A0A0M3I1M4"/>
<sequence length="115" mass="12947">MDKAREASGLVENRKQNAARLLLGLQDKNEIKIRLKQWIQLNCLKPPPRVKHPKLELATFSGDARKRPELWSSFEAALDLQQVLGVNKLNYLLSSLKGAAYATVARYAVAASNYR</sequence>
<evidence type="ECO:0000313" key="2">
    <source>
        <dbReference type="WBParaSite" id="ALUE_0001019601-mRNA-1"/>
    </source>
</evidence>
<protein>
    <submittedName>
        <fullName evidence="2">DUF3490 domain-containing protein</fullName>
    </submittedName>
</protein>
<proteinExistence type="predicted"/>
<accession>A0A0M3I1M4</accession>
<dbReference type="Pfam" id="PF03564">
    <property type="entry name" value="DUF1759"/>
    <property type="match status" value="1"/>
</dbReference>
<dbReference type="WBParaSite" id="ALUE_0001019601-mRNA-1">
    <property type="protein sequence ID" value="ALUE_0001019601-mRNA-1"/>
    <property type="gene ID" value="ALUE_0001019601"/>
</dbReference>
<name>A0A0M3I1M4_ASCLU</name>
<reference evidence="2" key="1">
    <citation type="submission" date="2017-02" db="UniProtKB">
        <authorList>
            <consortium name="WormBaseParasite"/>
        </authorList>
    </citation>
    <scope>IDENTIFICATION</scope>
</reference>
<dbReference type="Proteomes" id="UP000036681">
    <property type="component" value="Unplaced"/>
</dbReference>
<dbReference type="InterPro" id="IPR005312">
    <property type="entry name" value="DUF1759"/>
</dbReference>
<evidence type="ECO:0000313" key="1">
    <source>
        <dbReference type="Proteomes" id="UP000036681"/>
    </source>
</evidence>